<gene>
    <name evidence="9" type="primary">nudF</name>
    <name evidence="9" type="ORF">LMG21510_02271</name>
</gene>
<dbReference type="SUPFAM" id="SSF55811">
    <property type="entry name" value="Nudix"/>
    <property type="match status" value="1"/>
</dbReference>
<dbReference type="Pfam" id="PF00293">
    <property type="entry name" value="NUDIX"/>
    <property type="match status" value="1"/>
</dbReference>
<dbReference type="PANTHER" id="PTHR11839">
    <property type="entry name" value="UDP/ADP-SUGAR PYROPHOSPHATASE"/>
    <property type="match status" value="1"/>
</dbReference>
<dbReference type="PANTHER" id="PTHR11839:SF18">
    <property type="entry name" value="NUDIX HYDROLASE DOMAIN-CONTAINING PROTEIN"/>
    <property type="match status" value="1"/>
</dbReference>
<dbReference type="Gene3D" id="3.90.79.10">
    <property type="entry name" value="Nucleoside Triphosphate Pyrophosphohydrolase"/>
    <property type="match status" value="1"/>
</dbReference>
<organism evidence="9 10">
    <name type="scientific">Cupriavidus respiraculi</name>
    <dbReference type="NCBI Taxonomy" id="195930"/>
    <lineage>
        <taxon>Bacteria</taxon>
        <taxon>Pseudomonadati</taxon>
        <taxon>Pseudomonadota</taxon>
        <taxon>Betaproteobacteria</taxon>
        <taxon>Burkholderiales</taxon>
        <taxon>Burkholderiaceae</taxon>
        <taxon>Cupriavidus</taxon>
    </lineage>
</organism>
<dbReference type="Proteomes" id="UP000721236">
    <property type="component" value="Unassembled WGS sequence"/>
</dbReference>
<evidence type="ECO:0000256" key="4">
    <source>
        <dbReference type="ARBA" id="ARBA00016377"/>
    </source>
</evidence>
<dbReference type="GO" id="GO:0047631">
    <property type="term" value="F:ADP-ribose diphosphatase activity"/>
    <property type="evidence" value="ECO:0007669"/>
    <property type="project" value="UniProtKB-EC"/>
</dbReference>
<comment type="similarity">
    <text evidence="3">Belongs to the Nudix hydrolase family. NudK subfamily.</text>
</comment>
<evidence type="ECO:0000313" key="10">
    <source>
        <dbReference type="Proteomes" id="UP000721236"/>
    </source>
</evidence>
<feature type="domain" description="Nudix hydrolase" evidence="8">
    <location>
        <begin position="61"/>
        <end position="188"/>
    </location>
</feature>
<keyword evidence="5 9" id="KW-0378">Hydrolase</keyword>
<evidence type="ECO:0000256" key="3">
    <source>
        <dbReference type="ARBA" id="ARBA00007275"/>
    </source>
</evidence>
<evidence type="ECO:0000256" key="2">
    <source>
        <dbReference type="ARBA" id="ARBA00001946"/>
    </source>
</evidence>
<proteinExistence type="inferred from homology"/>
<dbReference type="InterPro" id="IPR000086">
    <property type="entry name" value="NUDIX_hydrolase_dom"/>
</dbReference>
<protein>
    <recommendedName>
        <fullName evidence="4">GDP-mannose pyrophosphatase</fullName>
    </recommendedName>
    <alternativeName>
        <fullName evidence="6">GDP-mannose hydrolase</fullName>
    </alternativeName>
    <alternativeName>
        <fullName evidence="7">GDPMK</fullName>
    </alternativeName>
</protein>
<keyword evidence="10" id="KW-1185">Reference proteome</keyword>
<comment type="cofactor">
    <cofactor evidence="2">
        <name>Mg(2+)</name>
        <dbReference type="ChEBI" id="CHEBI:18420"/>
    </cofactor>
</comment>
<evidence type="ECO:0000256" key="5">
    <source>
        <dbReference type="ARBA" id="ARBA00022801"/>
    </source>
</evidence>
<accession>A0ABM8X0S3</accession>
<dbReference type="PROSITE" id="PS51462">
    <property type="entry name" value="NUDIX"/>
    <property type="match status" value="1"/>
</dbReference>
<evidence type="ECO:0000256" key="1">
    <source>
        <dbReference type="ARBA" id="ARBA00000847"/>
    </source>
</evidence>
<sequence>MVDKTTQQSHAADAADAANDDALKEVCVASATVHQGKFLTLKQDIVKLPDGKHTGREYVLHPGAVMMIPLFDDGTVLMERQFRYPMGQVMLEFPAGKLDPAEGAQRCGERELREETGYVAARWDYLTRIHPVISYSTEFIDIFLARELTAGAAALDDGEFIETFLVPAGQVLDWVRSGRISDVKTIIGAFWLEKVLSGQWQPGEQPVPA</sequence>
<dbReference type="RefSeq" id="WP_224041836.1">
    <property type="nucleotide sequence ID" value="NZ_CAJZAH010000002.1"/>
</dbReference>
<evidence type="ECO:0000256" key="6">
    <source>
        <dbReference type="ARBA" id="ARBA00032162"/>
    </source>
</evidence>
<dbReference type="EMBL" id="CAJZAH010000002">
    <property type="protein sequence ID" value="CAG9173459.1"/>
    <property type="molecule type" value="Genomic_DNA"/>
</dbReference>
<comment type="catalytic activity">
    <reaction evidence="1">
        <text>GDP-alpha-D-mannose + H2O = alpha-D-mannose 1-phosphate + GMP + 2 H(+)</text>
        <dbReference type="Rhea" id="RHEA:27978"/>
        <dbReference type="ChEBI" id="CHEBI:15377"/>
        <dbReference type="ChEBI" id="CHEBI:15378"/>
        <dbReference type="ChEBI" id="CHEBI:57527"/>
        <dbReference type="ChEBI" id="CHEBI:58115"/>
        <dbReference type="ChEBI" id="CHEBI:58409"/>
    </reaction>
</comment>
<reference evidence="9 10" key="1">
    <citation type="submission" date="2021-08" db="EMBL/GenBank/DDBJ databases">
        <authorList>
            <person name="Peeters C."/>
        </authorList>
    </citation>
    <scope>NUCLEOTIDE SEQUENCE [LARGE SCALE GENOMIC DNA]</scope>
    <source>
        <strain evidence="9 10">LMG 21510</strain>
    </source>
</reference>
<dbReference type="InterPro" id="IPR015797">
    <property type="entry name" value="NUDIX_hydrolase-like_dom_sf"/>
</dbReference>
<evidence type="ECO:0000256" key="7">
    <source>
        <dbReference type="ARBA" id="ARBA00032272"/>
    </source>
</evidence>
<evidence type="ECO:0000313" key="9">
    <source>
        <dbReference type="EMBL" id="CAG9173459.1"/>
    </source>
</evidence>
<comment type="caution">
    <text evidence="9">The sequence shown here is derived from an EMBL/GenBank/DDBJ whole genome shotgun (WGS) entry which is preliminary data.</text>
</comment>
<name>A0ABM8X0S3_9BURK</name>
<evidence type="ECO:0000259" key="8">
    <source>
        <dbReference type="PROSITE" id="PS51462"/>
    </source>
</evidence>